<sequence>MCDVYYTTKMLKDEYGVSESTSKKIAGRASKYIVNFGDKVDRAWRFNFRELAFILSVVTFNKKLTEDESFIRNIDLFYGIDCKRSNHRL</sequence>
<dbReference type="EMBL" id="NHNT01000005">
    <property type="protein sequence ID" value="OUZ39166.1"/>
    <property type="molecule type" value="Genomic_DNA"/>
</dbReference>
<protein>
    <submittedName>
        <fullName evidence="1">Uncharacterized protein</fullName>
    </submittedName>
</protein>
<accession>A0ABX3ZHG6</accession>
<organism evidence="1 2">
    <name type="scientific">Solibacillus kalamii</name>
    <dbReference type="NCBI Taxonomy" id="1748298"/>
    <lineage>
        <taxon>Bacteria</taxon>
        <taxon>Bacillati</taxon>
        <taxon>Bacillota</taxon>
        <taxon>Bacilli</taxon>
        <taxon>Bacillales</taxon>
        <taxon>Caryophanaceae</taxon>
        <taxon>Solibacillus</taxon>
    </lineage>
</organism>
<keyword evidence="2" id="KW-1185">Reference proteome</keyword>
<evidence type="ECO:0000313" key="1">
    <source>
        <dbReference type="EMBL" id="OUZ39166.1"/>
    </source>
</evidence>
<dbReference type="Proteomes" id="UP000196594">
    <property type="component" value="Unassembled WGS sequence"/>
</dbReference>
<gene>
    <name evidence="1" type="ORF">CBM15_09915</name>
</gene>
<proteinExistence type="predicted"/>
<dbReference type="RefSeq" id="WP_087617367.1">
    <property type="nucleotide sequence ID" value="NZ_JAFBEY010000001.1"/>
</dbReference>
<name>A0ABX3ZHG6_9BACL</name>
<comment type="caution">
    <text evidence="1">The sequence shown here is derived from an EMBL/GenBank/DDBJ whole genome shotgun (WGS) entry which is preliminary data.</text>
</comment>
<reference evidence="1 2" key="1">
    <citation type="journal article" date="2017" name="Int. J. Syst. Evol. Microbiol.">
        <title>Solibacillus kalamii sp. nov., isolated from a high-efficiency particulate arrestance filter system used in the International Space Station.</title>
        <authorList>
            <person name="Checinska Sielaff A."/>
            <person name="Kumar R.M."/>
            <person name="Pal D."/>
            <person name="Mayilraj S."/>
            <person name="Venkateswaran K."/>
        </authorList>
    </citation>
    <scope>NUCLEOTIDE SEQUENCE [LARGE SCALE GENOMIC DNA]</scope>
    <source>
        <strain evidence="1 2">ISSFR-015</strain>
    </source>
</reference>
<evidence type="ECO:0000313" key="2">
    <source>
        <dbReference type="Proteomes" id="UP000196594"/>
    </source>
</evidence>